<evidence type="ECO:0000313" key="2">
    <source>
        <dbReference type="EMBL" id="MFI1966381.1"/>
    </source>
</evidence>
<dbReference type="InterPro" id="IPR005532">
    <property type="entry name" value="SUMF_dom"/>
</dbReference>
<evidence type="ECO:0000313" key="3">
    <source>
        <dbReference type="Proteomes" id="UP001611548"/>
    </source>
</evidence>
<gene>
    <name evidence="2" type="ORF">ACH429_20110</name>
</gene>
<dbReference type="Pfam" id="PF03781">
    <property type="entry name" value="FGE-sulfatase"/>
    <property type="match status" value="1"/>
</dbReference>
<dbReference type="InterPro" id="IPR042095">
    <property type="entry name" value="SUMF_sf"/>
</dbReference>
<dbReference type="PANTHER" id="PTHR23150">
    <property type="entry name" value="SULFATASE MODIFYING FACTOR 1, 2"/>
    <property type="match status" value="1"/>
</dbReference>
<organism evidence="2 3">
    <name type="scientific">Streptomyces pathocidini</name>
    <dbReference type="NCBI Taxonomy" id="1650571"/>
    <lineage>
        <taxon>Bacteria</taxon>
        <taxon>Bacillati</taxon>
        <taxon>Actinomycetota</taxon>
        <taxon>Actinomycetes</taxon>
        <taxon>Kitasatosporales</taxon>
        <taxon>Streptomycetaceae</taxon>
        <taxon>Streptomyces</taxon>
    </lineage>
</organism>
<reference evidence="2 3" key="1">
    <citation type="submission" date="2024-10" db="EMBL/GenBank/DDBJ databases">
        <title>The Natural Products Discovery Center: Release of the First 8490 Sequenced Strains for Exploring Actinobacteria Biosynthetic Diversity.</title>
        <authorList>
            <person name="Kalkreuter E."/>
            <person name="Kautsar S.A."/>
            <person name="Yang D."/>
            <person name="Bader C.D."/>
            <person name="Teijaro C.N."/>
            <person name="Fluegel L."/>
            <person name="Davis C.M."/>
            <person name="Simpson J.R."/>
            <person name="Lauterbach L."/>
            <person name="Steele A.D."/>
            <person name="Gui C."/>
            <person name="Meng S."/>
            <person name="Li G."/>
            <person name="Viehrig K."/>
            <person name="Ye F."/>
            <person name="Su P."/>
            <person name="Kiefer A.F."/>
            <person name="Nichols A."/>
            <person name="Cepeda A.J."/>
            <person name="Yan W."/>
            <person name="Fan B."/>
            <person name="Jiang Y."/>
            <person name="Adhikari A."/>
            <person name="Zheng C.-J."/>
            <person name="Schuster L."/>
            <person name="Cowan T.M."/>
            <person name="Smanski M.J."/>
            <person name="Chevrette M.G."/>
            <person name="De Carvalho L.P.S."/>
            <person name="Shen B."/>
        </authorList>
    </citation>
    <scope>NUCLEOTIDE SEQUENCE [LARGE SCALE GENOMIC DNA]</scope>
    <source>
        <strain evidence="2 3">NPDC020327</strain>
    </source>
</reference>
<keyword evidence="3" id="KW-1185">Reference proteome</keyword>
<accession>A0ABW7UXG6</accession>
<name>A0ABW7UXG6_9ACTN</name>
<dbReference type="InterPro" id="IPR016187">
    <property type="entry name" value="CTDL_fold"/>
</dbReference>
<sequence>MTEIVPAGLVDADINSLTDRAAMGLPDHYVRPRAESLPPFRRVAGLGRGELAAMVEDASLDLESRLASGAALALAGDPRIRPDDPPMLDVPAGQAAIGTPVGDIDALHQDSARFGVRRPWIEKECPRHIHTVAAFRIAAYPVTNAEYAVFLHETGHREIPSGWHYGRFTPAVANHPVHTVTAESADTYARWLGARTGRAFRLPTEQEWEYAAGGPEGHRYPWGGKWSADAANTLESGLLMTTPVGAFPDGRSWCGALDMAGNVEEYTSSVYGPYPGGQLVRDDLYLRLGAYRIARGGAFNRFRDLARCQRRHGPYPRSLYAMGFRLAEDPPAGAAAADGR</sequence>
<feature type="domain" description="Sulfatase-modifying factor enzyme-like" evidence="1">
    <location>
        <begin position="85"/>
        <end position="327"/>
    </location>
</feature>
<dbReference type="EMBL" id="JBIRWE010000008">
    <property type="protein sequence ID" value="MFI1966381.1"/>
    <property type="molecule type" value="Genomic_DNA"/>
</dbReference>
<dbReference type="Proteomes" id="UP001611548">
    <property type="component" value="Unassembled WGS sequence"/>
</dbReference>
<dbReference type="SUPFAM" id="SSF56436">
    <property type="entry name" value="C-type lectin-like"/>
    <property type="match status" value="1"/>
</dbReference>
<evidence type="ECO:0000259" key="1">
    <source>
        <dbReference type="Pfam" id="PF03781"/>
    </source>
</evidence>
<proteinExistence type="predicted"/>
<comment type="caution">
    <text evidence="2">The sequence shown here is derived from an EMBL/GenBank/DDBJ whole genome shotgun (WGS) entry which is preliminary data.</text>
</comment>
<dbReference type="RefSeq" id="WP_079101562.1">
    <property type="nucleotide sequence ID" value="NZ_JBIRWE010000008.1"/>
</dbReference>
<dbReference type="InterPro" id="IPR051043">
    <property type="entry name" value="Sulfatase_Mod_Factor_Kinase"/>
</dbReference>
<dbReference type="PANTHER" id="PTHR23150:SF19">
    <property type="entry name" value="FORMYLGLYCINE-GENERATING ENZYME"/>
    <property type="match status" value="1"/>
</dbReference>
<dbReference type="Gene3D" id="3.90.1580.10">
    <property type="entry name" value="paralog of FGE (formylglycine-generating enzyme)"/>
    <property type="match status" value="1"/>
</dbReference>
<protein>
    <submittedName>
        <fullName evidence="2">Formylglycine-generating enzyme family protein</fullName>
    </submittedName>
</protein>